<dbReference type="PROSITE" id="PS52050">
    <property type="entry name" value="WYL"/>
    <property type="match status" value="1"/>
</dbReference>
<proteinExistence type="predicted"/>
<feature type="domain" description="DNA helicase Pif1-like DEAD-box helicase" evidence="1">
    <location>
        <begin position="16"/>
        <end position="208"/>
    </location>
</feature>
<sequence>MAEIEINADFQRALDILEKTSQNVFITGRAGTGKSTFLGYFVANTKKKAVVLAPTGVAAVNVGGQTIHSFFRIAPGCTVEEAKEEAQNRKNVDVYKKLEAIIIDEISMVRADLLDCVDIFLKTALRDERPFGGKQMVFIGDLYQLPPVMKGDEKKAFAGQYLSEYFFGAKAMNRFEYVLIEFSKIYRQSDQKFIELLNRIRNKTATEQDMTKINERTYVDGEDEGYIHLVTTNKMAEEINQKKLSQIKEKQYDFRGIIEGEFEPSSLPTELVLKLKKGAQIMFVANDHFRRWVNGTIGKITKIHKGLIIAKTQSGKSVKVSMHTWEMYRYKFNSQKGAMEKETIGSFTQYPIKLAWAVTIHKSQGKTFDKVIIDIGKGTFTFGQLYVALSRCTTLEGLKIKTPLRKSHIWLDWKVVEYLTQFQYRQSEKSFGNKREIIENAIKKKQKLEICYLKPNDEKSHRTITPIAIKQTEYLGHEFEGLEAYCHTKKDKRNFKIERILEIKSV</sequence>
<evidence type="ECO:0000259" key="1">
    <source>
        <dbReference type="Pfam" id="PF05970"/>
    </source>
</evidence>
<accession>A0A7J4IVN6</accession>
<feature type="domain" description="WYL" evidence="2">
    <location>
        <begin position="437"/>
        <end position="504"/>
    </location>
</feature>
<reference evidence="5" key="1">
    <citation type="journal article" date="2020" name="bioRxiv">
        <title>A rank-normalized archaeal taxonomy based on genome phylogeny resolves widespread incomplete and uneven classifications.</title>
        <authorList>
            <person name="Rinke C."/>
            <person name="Chuvochina M."/>
            <person name="Mussig A.J."/>
            <person name="Chaumeil P.-A."/>
            <person name="Waite D.W."/>
            <person name="Whitman W.B."/>
            <person name="Parks D.H."/>
            <person name="Hugenholtz P."/>
        </authorList>
    </citation>
    <scope>NUCLEOTIDE SEQUENCE [LARGE SCALE GENOMIC DNA]</scope>
</reference>
<evidence type="ECO:0000313" key="5">
    <source>
        <dbReference type="Proteomes" id="UP000565078"/>
    </source>
</evidence>
<dbReference type="GO" id="GO:0003678">
    <property type="term" value="F:DNA helicase activity"/>
    <property type="evidence" value="ECO:0007669"/>
    <property type="project" value="InterPro"/>
</dbReference>
<name>A0A7J4IVN6_9ARCH</name>
<dbReference type="CDD" id="cd18809">
    <property type="entry name" value="SF1_C_RecD"/>
    <property type="match status" value="1"/>
</dbReference>
<gene>
    <name evidence="4" type="ORF">HA254_02520</name>
</gene>
<dbReference type="Proteomes" id="UP000565078">
    <property type="component" value="Unassembled WGS sequence"/>
</dbReference>
<dbReference type="SUPFAM" id="SSF52540">
    <property type="entry name" value="P-loop containing nucleoside triphosphate hydrolases"/>
    <property type="match status" value="2"/>
</dbReference>
<dbReference type="PANTHER" id="PTHR47642">
    <property type="entry name" value="ATP-DEPENDENT DNA HELICASE"/>
    <property type="match status" value="1"/>
</dbReference>
<dbReference type="Gene3D" id="3.40.50.300">
    <property type="entry name" value="P-loop containing nucleotide triphosphate hydrolases"/>
    <property type="match status" value="2"/>
</dbReference>
<dbReference type="FunFam" id="3.40.50.300:FF:001498">
    <property type="entry name" value="ATP-dependent DNA helicase"/>
    <property type="match status" value="1"/>
</dbReference>
<dbReference type="Pfam" id="PF13280">
    <property type="entry name" value="WYL"/>
    <property type="match status" value="1"/>
</dbReference>
<feature type="domain" description="UvrD-like helicase C-terminal" evidence="3">
    <location>
        <begin position="354"/>
        <end position="392"/>
    </location>
</feature>
<dbReference type="InterPro" id="IPR027785">
    <property type="entry name" value="UvrD-like_helicase_C"/>
</dbReference>
<dbReference type="GO" id="GO:0006281">
    <property type="term" value="P:DNA repair"/>
    <property type="evidence" value="ECO:0007669"/>
    <property type="project" value="InterPro"/>
</dbReference>
<dbReference type="GO" id="GO:0000723">
    <property type="term" value="P:telomere maintenance"/>
    <property type="evidence" value="ECO:0007669"/>
    <property type="project" value="InterPro"/>
</dbReference>
<dbReference type="InterPro" id="IPR051055">
    <property type="entry name" value="PIF1_helicase"/>
</dbReference>
<evidence type="ECO:0000313" key="4">
    <source>
        <dbReference type="EMBL" id="HIH09522.1"/>
    </source>
</evidence>
<protein>
    <submittedName>
        <fullName evidence="4">AAA family ATPase</fullName>
    </submittedName>
</protein>
<dbReference type="PANTHER" id="PTHR47642:SF7">
    <property type="entry name" value="ATP-DEPENDENT DNA HELICASE PIF1"/>
    <property type="match status" value="1"/>
</dbReference>
<dbReference type="AlphaFoldDB" id="A0A7J4IVN6"/>
<evidence type="ECO:0000259" key="2">
    <source>
        <dbReference type="Pfam" id="PF13280"/>
    </source>
</evidence>
<evidence type="ECO:0000259" key="3">
    <source>
        <dbReference type="Pfam" id="PF13538"/>
    </source>
</evidence>
<dbReference type="Pfam" id="PF13538">
    <property type="entry name" value="UvrD_C_2"/>
    <property type="match status" value="1"/>
</dbReference>
<comment type="caution">
    <text evidence="4">The sequence shown here is derived from an EMBL/GenBank/DDBJ whole genome shotgun (WGS) entry which is preliminary data.</text>
</comment>
<organism evidence="4 5">
    <name type="scientific">Candidatus Iainarchaeum sp</name>
    <dbReference type="NCBI Taxonomy" id="3101447"/>
    <lineage>
        <taxon>Archaea</taxon>
        <taxon>Candidatus Iainarchaeota</taxon>
        <taxon>Candidatus Iainarchaeia</taxon>
        <taxon>Candidatus Iainarchaeales</taxon>
        <taxon>Candidatus Iainarchaeaceae</taxon>
        <taxon>Candidatus Iainarchaeum</taxon>
    </lineage>
</organism>
<dbReference type="Pfam" id="PF05970">
    <property type="entry name" value="PIF1"/>
    <property type="match status" value="1"/>
</dbReference>
<dbReference type="InterPro" id="IPR010285">
    <property type="entry name" value="DNA_helicase_pif1-like_DEAD"/>
</dbReference>
<dbReference type="EMBL" id="DUGC01000046">
    <property type="protein sequence ID" value="HIH09522.1"/>
    <property type="molecule type" value="Genomic_DNA"/>
</dbReference>
<dbReference type="InterPro" id="IPR027417">
    <property type="entry name" value="P-loop_NTPase"/>
</dbReference>
<dbReference type="InterPro" id="IPR026881">
    <property type="entry name" value="WYL_dom"/>
</dbReference>